<evidence type="ECO:0000256" key="3">
    <source>
        <dbReference type="ARBA" id="ARBA00012071"/>
    </source>
</evidence>
<dbReference type="AlphaFoldDB" id="A0A1W1XLI1"/>
<sequence length="334" mass="35383">MRLIERAWYAPRHPLALLLSPLSCLFGWLAARRRSAYARGARTVTRLPVSVIVVGNLTVGGTGKTPLTAALAAGLRAAGYTPGIVSRGYGGQADTPLAVSPDSHPAQVGDEPLLLARSTRAPVWVCRQRAAAAQALLAAHPEVDIILCDDGLQHYALGRDIELCVIDGQRGFGNGRLLPAGPLREPVDRLQSVDAVVVNGEGDMPAHPHGFRMQLVPGVPYRLDNATITRSVAALPGPLTAVCGIGNPQRFFATLRGLGLQFAGHDFPDHHAFTVADLPAGTLIVTEKDAVKLAAMPDLGDAGARIWVLPVTAVIQPDLIAWLSEKLKHGRQTA</sequence>
<comment type="function">
    <text evidence="1 13">Transfers the gamma-phosphate of ATP to the 4'-position of a tetraacyldisaccharide 1-phosphate intermediate (termed DS-1-P) to form tetraacyldisaccharide 1,4'-bis-phosphate (lipid IVA).</text>
</comment>
<dbReference type="NCBIfam" id="TIGR00682">
    <property type="entry name" value="lpxK"/>
    <property type="match status" value="1"/>
</dbReference>
<dbReference type="OrthoDB" id="9766423at2"/>
<comment type="catalytic activity">
    <reaction evidence="13">
        <text>a lipid A disaccharide + ATP = a lipid IVA + ADP + H(+)</text>
        <dbReference type="Rhea" id="RHEA:67840"/>
        <dbReference type="ChEBI" id="CHEBI:15378"/>
        <dbReference type="ChEBI" id="CHEBI:30616"/>
        <dbReference type="ChEBI" id="CHEBI:176343"/>
        <dbReference type="ChEBI" id="CHEBI:176425"/>
        <dbReference type="ChEBI" id="CHEBI:456216"/>
        <dbReference type="EC" id="2.7.1.130"/>
    </reaction>
</comment>
<dbReference type="GO" id="GO:0005524">
    <property type="term" value="F:ATP binding"/>
    <property type="evidence" value="ECO:0007669"/>
    <property type="project" value="UniProtKB-UniRule"/>
</dbReference>
<dbReference type="RefSeq" id="WP_084090531.1">
    <property type="nucleotide sequence ID" value="NZ_FWXD01000009.1"/>
</dbReference>
<evidence type="ECO:0000313" key="15">
    <source>
        <dbReference type="Proteomes" id="UP000192761"/>
    </source>
</evidence>
<dbReference type="EMBL" id="FWXD01000009">
    <property type="protein sequence ID" value="SMC24368.1"/>
    <property type="molecule type" value="Genomic_DNA"/>
</dbReference>
<keyword evidence="7 13" id="KW-0808">Transferase</keyword>
<keyword evidence="15" id="KW-1185">Reference proteome</keyword>
<feature type="binding site" evidence="13">
    <location>
        <begin position="58"/>
        <end position="65"/>
    </location>
    <ligand>
        <name>ATP</name>
        <dbReference type="ChEBI" id="CHEBI:30616"/>
    </ligand>
</feature>
<accession>A0A1W1XLI1</accession>
<keyword evidence="5 13" id="KW-0444">Lipid biosynthesis</keyword>
<comment type="pathway">
    <text evidence="2 13">Glycolipid biosynthesis; lipid IV(A) biosynthesis; lipid IV(A) from (3R)-3-hydroxytetradecanoyl-[acyl-carrier-protein] and UDP-N-acetyl-alpha-D-glucosamine: step 6/6.</text>
</comment>
<keyword evidence="9 13" id="KW-0418">Kinase</keyword>
<evidence type="ECO:0000313" key="14">
    <source>
        <dbReference type="EMBL" id="SMC24368.1"/>
    </source>
</evidence>
<evidence type="ECO:0000256" key="5">
    <source>
        <dbReference type="ARBA" id="ARBA00022516"/>
    </source>
</evidence>
<evidence type="ECO:0000256" key="6">
    <source>
        <dbReference type="ARBA" id="ARBA00022556"/>
    </source>
</evidence>
<name>A0A1W1XLI1_9NEIS</name>
<evidence type="ECO:0000256" key="8">
    <source>
        <dbReference type="ARBA" id="ARBA00022741"/>
    </source>
</evidence>
<dbReference type="HAMAP" id="MF_00409">
    <property type="entry name" value="LpxK"/>
    <property type="match status" value="1"/>
</dbReference>
<evidence type="ECO:0000256" key="1">
    <source>
        <dbReference type="ARBA" id="ARBA00002274"/>
    </source>
</evidence>
<keyword evidence="6 13" id="KW-0441">Lipid A biosynthesis</keyword>
<protein>
    <recommendedName>
        <fullName evidence="4 13">Tetraacyldisaccharide 4'-kinase</fullName>
        <ecNumber evidence="3 13">2.7.1.130</ecNumber>
    </recommendedName>
    <alternativeName>
        <fullName evidence="12 13">Lipid A 4'-kinase</fullName>
    </alternativeName>
</protein>
<evidence type="ECO:0000256" key="13">
    <source>
        <dbReference type="HAMAP-Rule" id="MF_00409"/>
    </source>
</evidence>
<evidence type="ECO:0000256" key="9">
    <source>
        <dbReference type="ARBA" id="ARBA00022777"/>
    </source>
</evidence>
<evidence type="ECO:0000256" key="10">
    <source>
        <dbReference type="ARBA" id="ARBA00022840"/>
    </source>
</evidence>
<dbReference type="GO" id="GO:0009245">
    <property type="term" value="P:lipid A biosynthetic process"/>
    <property type="evidence" value="ECO:0007669"/>
    <property type="project" value="UniProtKB-UniRule"/>
</dbReference>
<evidence type="ECO:0000256" key="12">
    <source>
        <dbReference type="ARBA" id="ARBA00029757"/>
    </source>
</evidence>
<dbReference type="STRING" id="1121001.SAMN02745857_01879"/>
<dbReference type="InterPro" id="IPR003758">
    <property type="entry name" value="LpxK"/>
</dbReference>
<dbReference type="Pfam" id="PF02606">
    <property type="entry name" value="LpxK"/>
    <property type="match status" value="1"/>
</dbReference>
<evidence type="ECO:0000256" key="11">
    <source>
        <dbReference type="ARBA" id="ARBA00023098"/>
    </source>
</evidence>
<evidence type="ECO:0000256" key="2">
    <source>
        <dbReference type="ARBA" id="ARBA00004870"/>
    </source>
</evidence>
<dbReference type="GO" id="GO:0005886">
    <property type="term" value="C:plasma membrane"/>
    <property type="evidence" value="ECO:0007669"/>
    <property type="project" value="TreeGrafter"/>
</dbReference>
<dbReference type="EC" id="2.7.1.130" evidence="3 13"/>
<reference evidence="14 15" key="1">
    <citation type="submission" date="2017-04" db="EMBL/GenBank/DDBJ databases">
        <authorList>
            <person name="Afonso C.L."/>
            <person name="Miller P.J."/>
            <person name="Scott M.A."/>
            <person name="Spackman E."/>
            <person name="Goraichik I."/>
            <person name="Dimitrov K.M."/>
            <person name="Suarez D.L."/>
            <person name="Swayne D.E."/>
        </authorList>
    </citation>
    <scope>NUCLEOTIDE SEQUENCE [LARGE SCALE GENOMIC DNA]</scope>
    <source>
        <strain evidence="14 15">DSM 23236</strain>
    </source>
</reference>
<dbReference type="InterPro" id="IPR027417">
    <property type="entry name" value="P-loop_NTPase"/>
</dbReference>
<gene>
    <name evidence="13" type="primary">lpxK</name>
    <name evidence="14" type="ORF">SAMN02745857_01879</name>
</gene>
<proteinExistence type="inferred from homology"/>
<keyword evidence="11 13" id="KW-0443">Lipid metabolism</keyword>
<organism evidence="14 15">
    <name type="scientific">Andreprevotia lacus DSM 23236</name>
    <dbReference type="NCBI Taxonomy" id="1121001"/>
    <lineage>
        <taxon>Bacteria</taxon>
        <taxon>Pseudomonadati</taxon>
        <taxon>Pseudomonadota</taxon>
        <taxon>Betaproteobacteria</taxon>
        <taxon>Neisseriales</taxon>
        <taxon>Chitinibacteraceae</taxon>
        <taxon>Andreprevotia</taxon>
    </lineage>
</organism>
<dbReference type="GO" id="GO:0009029">
    <property type="term" value="F:lipid-A 4'-kinase activity"/>
    <property type="evidence" value="ECO:0007669"/>
    <property type="project" value="UniProtKB-UniRule"/>
</dbReference>
<keyword evidence="10 13" id="KW-0067">ATP-binding</keyword>
<dbReference type="SUPFAM" id="SSF52540">
    <property type="entry name" value="P-loop containing nucleoside triphosphate hydrolases"/>
    <property type="match status" value="1"/>
</dbReference>
<evidence type="ECO:0000256" key="4">
    <source>
        <dbReference type="ARBA" id="ARBA00016436"/>
    </source>
</evidence>
<dbReference type="Proteomes" id="UP000192761">
    <property type="component" value="Unassembled WGS sequence"/>
</dbReference>
<dbReference type="PANTHER" id="PTHR42724">
    <property type="entry name" value="TETRAACYLDISACCHARIDE 4'-KINASE"/>
    <property type="match status" value="1"/>
</dbReference>
<dbReference type="PANTHER" id="PTHR42724:SF1">
    <property type="entry name" value="TETRAACYLDISACCHARIDE 4'-KINASE, MITOCHONDRIAL-RELATED"/>
    <property type="match status" value="1"/>
</dbReference>
<keyword evidence="8 13" id="KW-0547">Nucleotide-binding</keyword>
<dbReference type="UniPathway" id="UPA00359">
    <property type="reaction ID" value="UER00482"/>
</dbReference>
<dbReference type="GO" id="GO:0009244">
    <property type="term" value="P:lipopolysaccharide core region biosynthetic process"/>
    <property type="evidence" value="ECO:0007669"/>
    <property type="project" value="TreeGrafter"/>
</dbReference>
<comment type="similarity">
    <text evidence="13">Belongs to the LpxK family.</text>
</comment>
<evidence type="ECO:0000256" key="7">
    <source>
        <dbReference type="ARBA" id="ARBA00022679"/>
    </source>
</evidence>